<feature type="coiled-coil region" evidence="3">
    <location>
        <begin position="78"/>
        <end position="142"/>
    </location>
</feature>
<dbReference type="GO" id="GO:0005829">
    <property type="term" value="C:cytosol"/>
    <property type="evidence" value="ECO:0007669"/>
    <property type="project" value="TreeGrafter"/>
</dbReference>
<reference evidence="4" key="1">
    <citation type="submission" date="2020-01" db="EMBL/GenBank/DDBJ databases">
        <authorList>
            <person name="Meier V. D."/>
            <person name="Meier V D."/>
        </authorList>
    </citation>
    <scope>NUCLEOTIDE SEQUENCE</scope>
    <source>
        <strain evidence="4">HLG_WM_MAG_08</strain>
    </source>
</reference>
<dbReference type="InterPro" id="IPR024930">
    <property type="entry name" value="Skp_dom_sf"/>
</dbReference>
<dbReference type="PANTHER" id="PTHR35089:SF1">
    <property type="entry name" value="CHAPERONE PROTEIN SKP"/>
    <property type="match status" value="1"/>
</dbReference>
<dbReference type="SUPFAM" id="SSF111384">
    <property type="entry name" value="OmpH-like"/>
    <property type="match status" value="1"/>
</dbReference>
<evidence type="ECO:0000256" key="1">
    <source>
        <dbReference type="ARBA" id="ARBA00009091"/>
    </source>
</evidence>
<dbReference type="AlphaFoldDB" id="A0A6S6TZL4"/>
<dbReference type="Pfam" id="PF03938">
    <property type="entry name" value="OmpH"/>
    <property type="match status" value="1"/>
</dbReference>
<gene>
    <name evidence="4" type="ORF">HELGO_WM26023</name>
</gene>
<dbReference type="SMART" id="SM00935">
    <property type="entry name" value="OmpH"/>
    <property type="match status" value="1"/>
</dbReference>
<dbReference type="Gene3D" id="3.30.910.20">
    <property type="entry name" value="Skp domain"/>
    <property type="match status" value="1"/>
</dbReference>
<keyword evidence="3" id="KW-0175">Coiled coil</keyword>
<evidence type="ECO:0000313" key="4">
    <source>
        <dbReference type="EMBL" id="CAA6826082.1"/>
    </source>
</evidence>
<evidence type="ECO:0000256" key="2">
    <source>
        <dbReference type="ARBA" id="ARBA00022729"/>
    </source>
</evidence>
<dbReference type="GO" id="GO:0051082">
    <property type="term" value="F:unfolded protein binding"/>
    <property type="evidence" value="ECO:0007669"/>
    <property type="project" value="InterPro"/>
</dbReference>
<dbReference type="InterPro" id="IPR005632">
    <property type="entry name" value="Chaperone_Skp"/>
</dbReference>
<sequence>MNKLYNLALGHLSKHIRFDWLMLFSGMLLTGLLLRTMISPALAETENAQYRFAVVQMSTILSQSPQSEAASEALRKRYIEREEALAKEQAAVQQAEEAFLEKQRTLPADELVKLESQLRKSQRDLKRSREDFREEVRLAKDQALSDLKKNVSFAIEVIRQQENIDIIFRESDYLVASPRVDITKKVLAYLYGQFQTQSQSEPVNVNVDADSEEK</sequence>
<dbReference type="EMBL" id="CACVAV010000413">
    <property type="protein sequence ID" value="CAA6826082.1"/>
    <property type="molecule type" value="Genomic_DNA"/>
</dbReference>
<organism evidence="4">
    <name type="scientific">uncultured Thiotrichaceae bacterium</name>
    <dbReference type="NCBI Taxonomy" id="298394"/>
    <lineage>
        <taxon>Bacteria</taxon>
        <taxon>Pseudomonadati</taxon>
        <taxon>Pseudomonadota</taxon>
        <taxon>Gammaproteobacteria</taxon>
        <taxon>Thiotrichales</taxon>
        <taxon>Thiotrichaceae</taxon>
        <taxon>environmental samples</taxon>
    </lineage>
</organism>
<proteinExistence type="inferred from homology"/>
<dbReference type="GO" id="GO:0050821">
    <property type="term" value="P:protein stabilization"/>
    <property type="evidence" value="ECO:0007669"/>
    <property type="project" value="TreeGrafter"/>
</dbReference>
<accession>A0A6S6TZL4</accession>
<keyword evidence="2" id="KW-0732">Signal</keyword>
<protein>
    <submittedName>
        <fullName evidence="4">Outer membrane chaperone Skp (OmpH)</fullName>
    </submittedName>
</protein>
<evidence type="ECO:0000256" key="3">
    <source>
        <dbReference type="SAM" id="Coils"/>
    </source>
</evidence>
<comment type="similarity">
    <text evidence="1">Belongs to the Skp family.</text>
</comment>
<dbReference type="PANTHER" id="PTHR35089">
    <property type="entry name" value="CHAPERONE PROTEIN SKP"/>
    <property type="match status" value="1"/>
</dbReference>
<name>A0A6S6TZL4_9GAMM</name>